<dbReference type="Proteomes" id="UP000377595">
    <property type="component" value="Unassembled WGS sequence"/>
</dbReference>
<protein>
    <recommendedName>
        <fullName evidence="3">Thioesterase domain-containing protein</fullName>
    </recommendedName>
</protein>
<dbReference type="AlphaFoldDB" id="A0A5M3XMR7"/>
<accession>A0A5M3XMR7</accession>
<sequence>MTGQADPGQGDPRAIFTAELRRVLDAAQGTAGDACLPGHTATVAATLTQVMEAQPAAAGRPGVTTDLQVTYRRPIPPRAGLTVRAGHRLLDDRRILLWAELEADGELTAEATATFVAALPLDGNVSWP</sequence>
<name>A0A5M3XMR7_9ACTN</name>
<evidence type="ECO:0000313" key="1">
    <source>
        <dbReference type="EMBL" id="GES19478.1"/>
    </source>
</evidence>
<dbReference type="InterPro" id="IPR029069">
    <property type="entry name" value="HotDog_dom_sf"/>
</dbReference>
<keyword evidence="2" id="KW-1185">Reference proteome</keyword>
<dbReference type="RefSeq" id="WP_155344570.1">
    <property type="nucleotide sequence ID" value="NZ_BAAAHM010000022.1"/>
</dbReference>
<evidence type="ECO:0008006" key="3">
    <source>
        <dbReference type="Google" id="ProtNLM"/>
    </source>
</evidence>
<reference evidence="1 2" key="1">
    <citation type="submission" date="2019-10" db="EMBL/GenBank/DDBJ databases">
        <title>Whole genome shotgun sequence of Acrocarpospora pleiomorpha NBRC 16267.</title>
        <authorList>
            <person name="Ichikawa N."/>
            <person name="Kimura A."/>
            <person name="Kitahashi Y."/>
            <person name="Komaki H."/>
            <person name="Oguchi A."/>
        </authorList>
    </citation>
    <scope>NUCLEOTIDE SEQUENCE [LARGE SCALE GENOMIC DNA]</scope>
    <source>
        <strain evidence="1 2">NBRC 16267</strain>
    </source>
</reference>
<dbReference type="CDD" id="cd03440">
    <property type="entry name" value="hot_dog"/>
    <property type="match status" value="1"/>
</dbReference>
<organism evidence="1 2">
    <name type="scientific">Acrocarpospora pleiomorpha</name>
    <dbReference type="NCBI Taxonomy" id="90975"/>
    <lineage>
        <taxon>Bacteria</taxon>
        <taxon>Bacillati</taxon>
        <taxon>Actinomycetota</taxon>
        <taxon>Actinomycetes</taxon>
        <taxon>Streptosporangiales</taxon>
        <taxon>Streptosporangiaceae</taxon>
        <taxon>Acrocarpospora</taxon>
    </lineage>
</organism>
<gene>
    <name evidence="1" type="ORF">Aple_023740</name>
</gene>
<dbReference type="OrthoDB" id="5505920at2"/>
<comment type="caution">
    <text evidence="1">The sequence shown here is derived from an EMBL/GenBank/DDBJ whole genome shotgun (WGS) entry which is preliminary data.</text>
</comment>
<evidence type="ECO:0000313" key="2">
    <source>
        <dbReference type="Proteomes" id="UP000377595"/>
    </source>
</evidence>
<proteinExistence type="predicted"/>
<dbReference type="Gene3D" id="3.10.129.10">
    <property type="entry name" value="Hotdog Thioesterase"/>
    <property type="match status" value="1"/>
</dbReference>
<dbReference type="SUPFAM" id="SSF54637">
    <property type="entry name" value="Thioesterase/thiol ester dehydrase-isomerase"/>
    <property type="match status" value="1"/>
</dbReference>
<dbReference type="EMBL" id="BLAF01000012">
    <property type="protein sequence ID" value="GES19478.1"/>
    <property type="molecule type" value="Genomic_DNA"/>
</dbReference>